<sequence length="78" mass="8751">MVASDLDAFQAVSQEGNSAMHFANGDARACAQAIERLLEQPELRSRLAQKGRERAACYDWERVTQQILGVYAQALRIR</sequence>
<reference evidence="2 3" key="1">
    <citation type="journal article" date="2023" name="Microbiol. Spectr.">
        <title>Symbiosis of Carpenter Bees with Uncharacterized Lactic Acid Bacteria Showing NAD Auxotrophy.</title>
        <authorList>
            <person name="Kawasaki S."/>
            <person name="Ozawa K."/>
            <person name="Mori T."/>
            <person name="Yamamoto A."/>
            <person name="Ito M."/>
            <person name="Ohkuma M."/>
            <person name="Sakamoto M."/>
            <person name="Matsutani M."/>
        </authorList>
    </citation>
    <scope>NUCLEOTIDE SEQUENCE [LARGE SCALE GENOMIC DNA]</scope>
    <source>
        <strain evidence="2 3">Kim37-2</strain>
    </source>
</reference>
<dbReference type="Proteomes" id="UP001321766">
    <property type="component" value="Chromosome"/>
</dbReference>
<evidence type="ECO:0000313" key="2">
    <source>
        <dbReference type="EMBL" id="BDR53044.1"/>
    </source>
</evidence>
<gene>
    <name evidence="2" type="ORF">KIM372_09510</name>
</gene>
<proteinExistence type="predicted"/>
<dbReference type="SUPFAM" id="SSF53756">
    <property type="entry name" value="UDP-Glycosyltransferase/glycogen phosphorylase"/>
    <property type="match status" value="1"/>
</dbReference>
<organism evidence="2 3">
    <name type="scientific">Bombiscardovia nodaiensis</name>
    <dbReference type="NCBI Taxonomy" id="2932181"/>
    <lineage>
        <taxon>Bacteria</taxon>
        <taxon>Bacillati</taxon>
        <taxon>Actinomycetota</taxon>
        <taxon>Actinomycetes</taxon>
        <taxon>Bifidobacteriales</taxon>
        <taxon>Bifidobacteriaceae</taxon>
        <taxon>Bombiscardovia</taxon>
    </lineage>
</organism>
<dbReference type="Gene3D" id="3.40.50.2000">
    <property type="entry name" value="Glycogen Phosphorylase B"/>
    <property type="match status" value="2"/>
</dbReference>
<dbReference type="PANTHER" id="PTHR46401:SF2">
    <property type="entry name" value="GLYCOSYLTRANSFERASE WBBK-RELATED"/>
    <property type="match status" value="1"/>
</dbReference>
<protein>
    <submittedName>
        <fullName evidence="2">Uncharacterized protein</fullName>
    </submittedName>
</protein>
<dbReference type="EMBL" id="AP026798">
    <property type="protein sequence ID" value="BDR53044.1"/>
    <property type="molecule type" value="Genomic_DNA"/>
</dbReference>
<evidence type="ECO:0000256" key="1">
    <source>
        <dbReference type="ARBA" id="ARBA00022679"/>
    </source>
</evidence>
<name>A0ABM8B8D6_9BIFI</name>
<keyword evidence="3" id="KW-1185">Reference proteome</keyword>
<keyword evidence="1" id="KW-0808">Transferase</keyword>
<accession>A0ABM8B8D6</accession>
<dbReference type="PANTHER" id="PTHR46401">
    <property type="entry name" value="GLYCOSYLTRANSFERASE WBBK-RELATED"/>
    <property type="match status" value="1"/>
</dbReference>
<evidence type="ECO:0000313" key="3">
    <source>
        <dbReference type="Proteomes" id="UP001321766"/>
    </source>
</evidence>